<keyword evidence="2 5" id="KW-0808">Transferase</keyword>
<evidence type="ECO:0000256" key="3">
    <source>
        <dbReference type="ARBA" id="ARBA00022691"/>
    </source>
</evidence>
<dbReference type="Gene3D" id="3.40.50.150">
    <property type="entry name" value="Vaccinia Virus protein VP39"/>
    <property type="match status" value="1"/>
</dbReference>
<dbReference type="SUPFAM" id="SSF53335">
    <property type="entry name" value="S-adenosyl-L-methionine-dependent methyltransferases"/>
    <property type="match status" value="1"/>
</dbReference>
<gene>
    <name evidence="5" type="ORF">SAMN05421852_105117</name>
</gene>
<organism evidence="5 6">
    <name type="scientific">Thermoflavimicrobium dichotomicum</name>
    <dbReference type="NCBI Taxonomy" id="46223"/>
    <lineage>
        <taxon>Bacteria</taxon>
        <taxon>Bacillati</taxon>
        <taxon>Bacillota</taxon>
        <taxon>Bacilli</taxon>
        <taxon>Bacillales</taxon>
        <taxon>Thermoactinomycetaceae</taxon>
        <taxon>Thermoflavimicrobium</taxon>
    </lineage>
</organism>
<keyword evidence="6" id="KW-1185">Reference proteome</keyword>
<keyword evidence="1 5" id="KW-0489">Methyltransferase</keyword>
<evidence type="ECO:0000256" key="1">
    <source>
        <dbReference type="ARBA" id="ARBA00022603"/>
    </source>
</evidence>
<dbReference type="AlphaFoldDB" id="A0A1I3P8G5"/>
<dbReference type="OrthoDB" id="9810615at2"/>
<dbReference type="GO" id="GO:0032259">
    <property type="term" value="P:methylation"/>
    <property type="evidence" value="ECO:0007669"/>
    <property type="project" value="UniProtKB-KW"/>
</dbReference>
<proteinExistence type="predicted"/>
<evidence type="ECO:0000256" key="2">
    <source>
        <dbReference type="ARBA" id="ARBA00022679"/>
    </source>
</evidence>
<evidence type="ECO:0000313" key="6">
    <source>
        <dbReference type="Proteomes" id="UP000199545"/>
    </source>
</evidence>
<dbReference type="GO" id="GO:0008757">
    <property type="term" value="F:S-adenosylmethionine-dependent methyltransferase activity"/>
    <property type="evidence" value="ECO:0007669"/>
    <property type="project" value="InterPro"/>
</dbReference>
<name>A0A1I3P8G5_9BACL</name>
<dbReference type="PANTHER" id="PTHR43464:SF19">
    <property type="entry name" value="UBIQUINONE BIOSYNTHESIS O-METHYLTRANSFERASE, MITOCHONDRIAL"/>
    <property type="match status" value="1"/>
</dbReference>
<dbReference type="CDD" id="cd02440">
    <property type="entry name" value="AdoMet_MTases"/>
    <property type="match status" value="1"/>
</dbReference>
<accession>A0A1I3P8G5</accession>
<dbReference type="STRING" id="46223.SAMN05421852_105117"/>
<reference evidence="5 6" key="1">
    <citation type="submission" date="2016-10" db="EMBL/GenBank/DDBJ databases">
        <authorList>
            <person name="de Groot N.N."/>
        </authorList>
    </citation>
    <scope>NUCLEOTIDE SEQUENCE [LARGE SCALE GENOMIC DNA]</scope>
    <source>
        <strain evidence="5 6">DSM 44778</strain>
    </source>
</reference>
<feature type="domain" description="Methyltransferase type 11" evidence="4">
    <location>
        <begin position="44"/>
        <end position="145"/>
    </location>
</feature>
<dbReference type="InterPro" id="IPR013216">
    <property type="entry name" value="Methyltransf_11"/>
</dbReference>
<dbReference type="EMBL" id="FORR01000005">
    <property type="protein sequence ID" value="SFJ17326.1"/>
    <property type="molecule type" value="Genomic_DNA"/>
</dbReference>
<evidence type="ECO:0000259" key="4">
    <source>
        <dbReference type="Pfam" id="PF08241"/>
    </source>
</evidence>
<evidence type="ECO:0000313" key="5">
    <source>
        <dbReference type="EMBL" id="SFJ17326.1"/>
    </source>
</evidence>
<protein>
    <submittedName>
        <fullName evidence="5">Methyltransferase domain-containing protein</fullName>
    </submittedName>
</protein>
<dbReference type="PANTHER" id="PTHR43464">
    <property type="entry name" value="METHYLTRANSFERASE"/>
    <property type="match status" value="1"/>
</dbReference>
<sequence length="272" mass="31476">MNNVIEYYTFFGEKEWSRLEREPIEFQVNWHYIMKLLPKTGEILDNGAGPGKYSMELARLGYYITLTDLTPKLVEIAREKAKELNLVHQFRGFHVLNATNLAGLEDEQFDACLMMGPLYHLQSEHVRIAAVKELHRVTKRGGVVFVAFRSRINHVLLSLLFPEHWKPNDNMDEINEFLETGIFNHSDQGRFTGAYFFKIEEIKPFMEAHGFKSLHLIGSTNIGATFKQEHLDYWRKRGELSKVMDLLKKTAADPYVLGMSSHLLYIGQKVVP</sequence>
<dbReference type="Proteomes" id="UP000199545">
    <property type="component" value="Unassembled WGS sequence"/>
</dbReference>
<dbReference type="Pfam" id="PF08241">
    <property type="entry name" value="Methyltransf_11"/>
    <property type="match status" value="1"/>
</dbReference>
<keyword evidence="3" id="KW-0949">S-adenosyl-L-methionine</keyword>
<dbReference type="RefSeq" id="WP_093229181.1">
    <property type="nucleotide sequence ID" value="NZ_FORR01000005.1"/>
</dbReference>
<dbReference type="InterPro" id="IPR029063">
    <property type="entry name" value="SAM-dependent_MTases_sf"/>
</dbReference>